<dbReference type="PANTHER" id="PTHR43531:SF14">
    <property type="entry name" value="METHYL-ACCEPTING CHEMOTAXIS PROTEIN I-RELATED"/>
    <property type="match status" value="1"/>
</dbReference>
<dbReference type="CDD" id="cd19411">
    <property type="entry name" value="MCP2201-like_sensor"/>
    <property type="match status" value="1"/>
</dbReference>
<proteinExistence type="inferred from homology"/>
<dbReference type="GO" id="GO:0007165">
    <property type="term" value="P:signal transduction"/>
    <property type="evidence" value="ECO:0007669"/>
    <property type="project" value="UniProtKB-KW"/>
</dbReference>
<dbReference type="CDD" id="cd11386">
    <property type="entry name" value="MCP_signal"/>
    <property type="match status" value="1"/>
</dbReference>
<dbReference type="AlphaFoldDB" id="A0AAE4K587"/>
<dbReference type="GO" id="GO:0005886">
    <property type="term" value="C:plasma membrane"/>
    <property type="evidence" value="ECO:0007669"/>
    <property type="project" value="TreeGrafter"/>
</dbReference>
<evidence type="ECO:0000313" key="7">
    <source>
        <dbReference type="EMBL" id="MDT0336775.1"/>
    </source>
</evidence>
<dbReference type="InterPro" id="IPR051310">
    <property type="entry name" value="MCP_chemotaxis"/>
</dbReference>
<dbReference type="Gene3D" id="1.10.287.950">
    <property type="entry name" value="Methyl-accepting chemotaxis protein"/>
    <property type="match status" value="1"/>
</dbReference>
<evidence type="ECO:0000256" key="5">
    <source>
        <dbReference type="SAM" id="Phobius"/>
    </source>
</evidence>
<dbReference type="InterPro" id="IPR004090">
    <property type="entry name" value="Chemotax_Me-accpt_rcpt"/>
</dbReference>
<dbReference type="SMART" id="SM00283">
    <property type="entry name" value="MA"/>
    <property type="match status" value="1"/>
</dbReference>
<sequence length="526" mass="56127">MDTPPRTTRPLPLALRIGLTFGTLVLLCILSGVIGLWQLQLVTGKLDAVVNDGNLKLALAQDLSRQVHIGVESFQSVIIISDKAAAEAAMQRGGAAHERFIKQRKALLALVSDEQMRQLTQTVFTVNDQKAEPAFGYFVQLSMAGQREEAGRWLATQLNPALAQLQAAIQALIDVQTERNQQLQLQSQRDSQRARWLMGACFVACLVFAGGAGYALIAGMRKSLGGEPHDALHVAHEIAGGNLVVTVPVAGRDQASMMAAMREMRDKLIAVVGLVNHNAQAVASASQQIAQGHHDLSERTEIQASSLQQTTASMGELSSKVRYTADQSALACRLSDEASAATRSGREVVERVIAQMQEIDTSSGRIVDIISVIEGLAFQTNILALNAAVEAARAGEQGRGFAVVATEVRTLAQRSAAASREIKQLILASVDSSAAASKLSREAGAAMQQVVESIARVNSVMRDISSANQEQSTGIGEVNQALIQLDDLTQKNAALVEEATAASIFLNEKAGELARSVRTFQLPVIA</sequence>
<keyword evidence="5" id="KW-0812">Transmembrane</keyword>
<dbReference type="GO" id="GO:0004888">
    <property type="term" value="F:transmembrane signaling receptor activity"/>
    <property type="evidence" value="ECO:0007669"/>
    <property type="project" value="InterPro"/>
</dbReference>
<dbReference type="InterPro" id="IPR047347">
    <property type="entry name" value="YvaQ-like_sensor"/>
</dbReference>
<evidence type="ECO:0000259" key="6">
    <source>
        <dbReference type="PROSITE" id="PS50111"/>
    </source>
</evidence>
<evidence type="ECO:0000256" key="4">
    <source>
        <dbReference type="PROSITE-ProRule" id="PRU00284"/>
    </source>
</evidence>
<comment type="subcellular location">
    <subcellularLocation>
        <location evidence="1">Membrane</location>
    </subcellularLocation>
</comment>
<feature type="transmembrane region" description="Helical" evidence="5">
    <location>
        <begin position="196"/>
        <end position="217"/>
    </location>
</feature>
<keyword evidence="5" id="KW-0472">Membrane</keyword>
<dbReference type="InterPro" id="IPR024478">
    <property type="entry name" value="HlyB_4HB_MCP"/>
</dbReference>
<evidence type="ECO:0000256" key="1">
    <source>
        <dbReference type="ARBA" id="ARBA00004370"/>
    </source>
</evidence>
<feature type="transmembrane region" description="Helical" evidence="5">
    <location>
        <begin position="13"/>
        <end position="37"/>
    </location>
</feature>
<dbReference type="Pfam" id="PF00015">
    <property type="entry name" value="MCPsignal"/>
    <property type="match status" value="1"/>
</dbReference>
<dbReference type="EMBL" id="JAVRAA010000003">
    <property type="protein sequence ID" value="MDT0336775.1"/>
    <property type="molecule type" value="Genomic_DNA"/>
</dbReference>
<dbReference type="PANTHER" id="PTHR43531">
    <property type="entry name" value="PROTEIN ICFG"/>
    <property type="match status" value="1"/>
</dbReference>
<comment type="similarity">
    <text evidence="3">Belongs to the methyl-accepting chemotaxis (MCP) protein family.</text>
</comment>
<dbReference type="Pfam" id="PF12729">
    <property type="entry name" value="4HB_MCP_1"/>
    <property type="match status" value="1"/>
</dbReference>
<keyword evidence="5" id="KW-1133">Transmembrane helix</keyword>
<dbReference type="PRINTS" id="PR00260">
    <property type="entry name" value="CHEMTRNSDUCR"/>
</dbReference>
<reference evidence="7" key="1">
    <citation type="submission" date="2023-02" db="EMBL/GenBank/DDBJ databases">
        <title>Description of Herbaspirillum huttiense subsp. nephrolepsisexaltata and Herbaspirillum huttiense subsp. lycopersicon.</title>
        <authorList>
            <person name="Poudel M."/>
            <person name="Sharma A."/>
            <person name="Goss E."/>
            <person name="Tapia J.H."/>
            <person name="Harmon C.M."/>
            <person name="Jones J.B."/>
        </authorList>
    </citation>
    <scope>NUCLEOTIDE SEQUENCE</scope>
    <source>
        <strain evidence="7">NC40101</strain>
    </source>
</reference>
<dbReference type="GO" id="GO:0006935">
    <property type="term" value="P:chemotaxis"/>
    <property type="evidence" value="ECO:0007669"/>
    <property type="project" value="InterPro"/>
</dbReference>
<dbReference type="SUPFAM" id="SSF58104">
    <property type="entry name" value="Methyl-accepting chemotaxis protein (MCP) signaling domain"/>
    <property type="match status" value="1"/>
</dbReference>
<protein>
    <submittedName>
        <fullName evidence="7">Methyl-accepting chemotaxis protein</fullName>
    </submittedName>
</protein>
<comment type="caution">
    <text evidence="7">The sequence shown here is derived from an EMBL/GenBank/DDBJ whole genome shotgun (WGS) entry which is preliminary data.</text>
</comment>
<accession>A0AAE4K587</accession>
<gene>
    <name evidence="7" type="ORF">RJN63_08050</name>
</gene>
<keyword evidence="4" id="KW-0807">Transducer</keyword>
<organism evidence="7">
    <name type="scientific">Herbaspirillum huttiense subsp. nephrolepidis</name>
    <dbReference type="NCBI Taxonomy" id="3075126"/>
    <lineage>
        <taxon>Bacteria</taxon>
        <taxon>Pseudomonadati</taxon>
        <taxon>Pseudomonadota</taxon>
        <taxon>Betaproteobacteria</taxon>
        <taxon>Burkholderiales</taxon>
        <taxon>Oxalobacteraceae</taxon>
        <taxon>Herbaspirillum</taxon>
    </lineage>
</organism>
<keyword evidence="2" id="KW-0488">Methylation</keyword>
<evidence type="ECO:0000256" key="2">
    <source>
        <dbReference type="ARBA" id="ARBA00022481"/>
    </source>
</evidence>
<dbReference type="PROSITE" id="PS50111">
    <property type="entry name" value="CHEMOTAXIS_TRANSDUC_2"/>
    <property type="match status" value="1"/>
</dbReference>
<name>A0AAE4K587_9BURK</name>
<feature type="domain" description="Methyl-accepting transducer" evidence="6">
    <location>
        <begin position="278"/>
        <end position="507"/>
    </location>
</feature>
<dbReference type="FunFam" id="1.10.287.950:FF:000001">
    <property type="entry name" value="Methyl-accepting chemotaxis sensory transducer"/>
    <property type="match status" value="1"/>
</dbReference>
<dbReference type="InterPro" id="IPR004089">
    <property type="entry name" value="MCPsignal_dom"/>
</dbReference>
<dbReference type="RefSeq" id="WP_310836855.1">
    <property type="nucleotide sequence ID" value="NZ_JAVLSM010000004.1"/>
</dbReference>
<evidence type="ECO:0000256" key="3">
    <source>
        <dbReference type="ARBA" id="ARBA00029447"/>
    </source>
</evidence>